<dbReference type="GO" id="GO:0004527">
    <property type="term" value="F:exonuclease activity"/>
    <property type="evidence" value="ECO:0007669"/>
    <property type="project" value="UniProtKB-KW"/>
</dbReference>
<dbReference type="GO" id="GO:0051536">
    <property type="term" value="F:iron-sulfur cluster binding"/>
    <property type="evidence" value="ECO:0007669"/>
    <property type="project" value="UniProtKB-KW"/>
</dbReference>
<dbReference type="AlphaFoldDB" id="A0A1R3TAF1"/>
<dbReference type="KEGG" id="psac:PSM36_1756"/>
<dbReference type="Gene3D" id="3.90.320.10">
    <property type="match status" value="1"/>
</dbReference>
<protein>
    <recommendedName>
        <fullName evidence="9">CRISPR-associated exonuclease Cas4</fullName>
        <ecNumber evidence="9">3.1.12.1</ecNumber>
    </recommendedName>
</protein>
<evidence type="ECO:0000313" key="11">
    <source>
        <dbReference type="EMBL" id="SCD20574.1"/>
    </source>
</evidence>
<evidence type="ECO:0000256" key="8">
    <source>
        <dbReference type="ARBA" id="ARBA00023211"/>
    </source>
</evidence>
<dbReference type="GO" id="GO:0046872">
    <property type="term" value="F:metal ion binding"/>
    <property type="evidence" value="ECO:0007669"/>
    <property type="project" value="UniProtKB-KW"/>
</dbReference>
<gene>
    <name evidence="11" type="ORF">PSM36_1756</name>
</gene>
<keyword evidence="6 9" id="KW-0411">Iron-sulfur</keyword>
<dbReference type="NCBIfam" id="TIGR00372">
    <property type="entry name" value="cas4"/>
    <property type="match status" value="1"/>
</dbReference>
<evidence type="ECO:0000256" key="7">
    <source>
        <dbReference type="ARBA" id="ARBA00023118"/>
    </source>
</evidence>
<keyword evidence="7 9" id="KW-0051">Antiviral defense</keyword>
<dbReference type="STRING" id="1642647.PSM36_1756"/>
<evidence type="ECO:0000256" key="4">
    <source>
        <dbReference type="ARBA" id="ARBA00022839"/>
    </source>
</evidence>
<comment type="cofactor">
    <cofactor evidence="9">
        <name>iron-sulfur cluster</name>
        <dbReference type="ChEBI" id="CHEBI:30408"/>
    </cofactor>
</comment>
<dbReference type="Proteomes" id="UP000187464">
    <property type="component" value="Chromosome I"/>
</dbReference>
<dbReference type="EC" id="3.1.12.1" evidence="9"/>
<evidence type="ECO:0000256" key="1">
    <source>
        <dbReference type="ARBA" id="ARBA00022722"/>
    </source>
</evidence>
<keyword evidence="12" id="KW-1185">Reference proteome</keyword>
<feature type="domain" description="DUF83" evidence="10">
    <location>
        <begin position="5"/>
        <end position="164"/>
    </location>
</feature>
<name>A0A1R3TAF1_9BACT</name>
<dbReference type="InterPro" id="IPR022765">
    <property type="entry name" value="Dna2/Cas4_DUF83"/>
</dbReference>
<comment type="function">
    <text evidence="9">CRISPR (clustered regularly interspaced short palindromic repeat) is an adaptive immune system that provides protection against mobile genetic elements (viruses, transposable elements and conjugative plasmids). CRISPR clusters contain sequences complementary to antecedent mobile elements and target invading nucleic acids. CRISPR clusters are transcribed and processed into CRISPR RNA (crRNA).</text>
</comment>
<dbReference type="InterPro" id="IPR013343">
    <property type="entry name" value="CRISPR-assoc_prot_Cas4"/>
</dbReference>
<dbReference type="GO" id="GO:0051607">
    <property type="term" value="P:defense response to virus"/>
    <property type="evidence" value="ECO:0007669"/>
    <property type="project" value="UniProtKB-KW"/>
</dbReference>
<dbReference type="PANTHER" id="PTHR37168:SF1">
    <property type="entry name" value="CRISPR-ASSOCIATED EXONUCLEASE CAS4"/>
    <property type="match status" value="1"/>
</dbReference>
<comment type="similarity">
    <text evidence="9">Belongs to the CRISPR-associated exonuclease Cas4 family.</text>
</comment>
<keyword evidence="5 9" id="KW-0408">Iron</keyword>
<comment type="cofactor">
    <cofactor evidence="9">
        <name>Mg(2+)</name>
        <dbReference type="ChEBI" id="CHEBI:18420"/>
    </cofactor>
    <cofactor evidence="9">
        <name>Mn(2+)</name>
        <dbReference type="ChEBI" id="CHEBI:29035"/>
    </cofactor>
    <text evidence="9">Mg(2+) or Mn(2+) required for ssDNA cleavage activity.</text>
</comment>
<proteinExistence type="inferred from homology"/>
<keyword evidence="4 9" id="KW-0269">Exonuclease</keyword>
<organism evidence="11 12">
    <name type="scientific">Proteiniphilum saccharofermentans</name>
    <dbReference type="NCBI Taxonomy" id="1642647"/>
    <lineage>
        <taxon>Bacteria</taxon>
        <taxon>Pseudomonadati</taxon>
        <taxon>Bacteroidota</taxon>
        <taxon>Bacteroidia</taxon>
        <taxon>Bacteroidales</taxon>
        <taxon>Dysgonomonadaceae</taxon>
        <taxon>Proteiniphilum</taxon>
    </lineage>
</organism>
<accession>A0A1R3TAF1</accession>
<evidence type="ECO:0000256" key="9">
    <source>
        <dbReference type="RuleBase" id="RU365022"/>
    </source>
</evidence>
<keyword evidence="2 9" id="KW-0479">Metal-binding</keyword>
<sequence length="170" mass="20110">MHINATLINLYNVCKRELWLHANGIRFEHTSDLVYDGRLIHENTYPQRSERYEELEVDGCKIDFYDARNKIIHEIKRSDKVERAHEWQVKYYMYVLEQNGIEGVTGLLEYPTLRHTAKVVITDDDRQKIKAMKQDILGIIRSDDCPPVINGRICKNCSYYEFCYVSETES</sequence>
<evidence type="ECO:0000259" key="10">
    <source>
        <dbReference type="Pfam" id="PF01930"/>
    </source>
</evidence>
<evidence type="ECO:0000256" key="6">
    <source>
        <dbReference type="ARBA" id="ARBA00023014"/>
    </source>
</evidence>
<dbReference type="PANTHER" id="PTHR37168">
    <property type="entry name" value="CRISPR-ASSOCIATED EXONUCLEASE CAS4"/>
    <property type="match status" value="1"/>
</dbReference>
<evidence type="ECO:0000256" key="2">
    <source>
        <dbReference type="ARBA" id="ARBA00022723"/>
    </source>
</evidence>
<dbReference type="RefSeq" id="WP_076930577.1">
    <property type="nucleotide sequence ID" value="NZ_LT605205.1"/>
</dbReference>
<keyword evidence="8 9" id="KW-0464">Manganese</keyword>
<keyword evidence="1 9" id="KW-0540">Nuclease</keyword>
<reference evidence="11 12" key="1">
    <citation type="submission" date="2016-08" db="EMBL/GenBank/DDBJ databases">
        <authorList>
            <person name="Seilhamer J.J."/>
        </authorList>
    </citation>
    <scope>NUCLEOTIDE SEQUENCE [LARGE SCALE GENOMIC DNA]</scope>
    <source>
        <strain evidence="11">M3/6</strain>
    </source>
</reference>
<evidence type="ECO:0000256" key="5">
    <source>
        <dbReference type="ARBA" id="ARBA00023004"/>
    </source>
</evidence>
<dbReference type="EMBL" id="LT605205">
    <property type="protein sequence ID" value="SCD20574.1"/>
    <property type="molecule type" value="Genomic_DNA"/>
</dbReference>
<dbReference type="InterPro" id="IPR011604">
    <property type="entry name" value="PDDEXK-like_dom_sf"/>
</dbReference>
<evidence type="ECO:0000256" key="3">
    <source>
        <dbReference type="ARBA" id="ARBA00022801"/>
    </source>
</evidence>
<dbReference type="Pfam" id="PF01930">
    <property type="entry name" value="Cas_Cas4"/>
    <property type="match status" value="1"/>
</dbReference>
<keyword evidence="3 9" id="KW-0378">Hydrolase</keyword>
<evidence type="ECO:0000313" key="12">
    <source>
        <dbReference type="Proteomes" id="UP000187464"/>
    </source>
</evidence>